<evidence type="ECO:0000256" key="3">
    <source>
        <dbReference type="ARBA" id="ARBA00022679"/>
    </source>
</evidence>
<dbReference type="InterPro" id="IPR002295">
    <property type="entry name" value="N4/N6-MTase_EcoPI_Mod-like"/>
</dbReference>
<dbReference type="InterPro" id="IPR002941">
    <property type="entry name" value="DNA_methylase_N4/N6"/>
</dbReference>
<dbReference type="Gene3D" id="3.40.50.150">
    <property type="entry name" value="Vaccinia Virus protein VP39"/>
    <property type="match status" value="1"/>
</dbReference>
<dbReference type="GO" id="GO:0003677">
    <property type="term" value="F:DNA binding"/>
    <property type="evidence" value="ECO:0007669"/>
    <property type="project" value="InterPro"/>
</dbReference>
<dbReference type="EC" id="2.1.1.72" evidence="1"/>
<dbReference type="Pfam" id="PF01555">
    <property type="entry name" value="N6_N4_Mtase"/>
    <property type="match status" value="1"/>
</dbReference>
<dbReference type="Proteomes" id="UP000316476">
    <property type="component" value="Unassembled WGS sequence"/>
</dbReference>
<feature type="domain" description="DNA methylase N-4/N-6" evidence="7">
    <location>
        <begin position="179"/>
        <end position="508"/>
    </location>
</feature>
<evidence type="ECO:0000256" key="2">
    <source>
        <dbReference type="ARBA" id="ARBA00022603"/>
    </source>
</evidence>
<dbReference type="InterPro" id="IPR029063">
    <property type="entry name" value="SAM-dependent_MTases_sf"/>
</dbReference>
<sequence>MASGRTKGRRSRGNFNKITKMAKKKATNKKTVETLTHADSKRTNIPTAEQQSVMETEEKYSIRVAYERRNRDLDPQLVWRGKEEQDAGPLVANAPPLYIQEKVHPKVLIDDLMRRTDDLKDKGPPQQLDLFGDFNGLPEEARSAEFYQHDANWTNRMILGDSLQVMASLAEREGLRGKVQCIYFDPPYGIKFNSNFQWSTKDRNVKDGKPDHITREPEQVKAFRDTWSDGIHSYLAYARERILAARELLSSTGSIFVQIGDENEHLLRSLLDEVFGSDNFCSVIQFKKTTGAGSPTGGTSVIAAVTDFIIWYAKDKSSVKYRPLYEQKQFDSQNLGAYTWICEQDGQKRRMDADEKRDPTSIASDCRVFTADNLTSQSGVEKTRYAVEFAGHSIKPSKGVWKTSSEGMPRLKKANRLILVGNTLRYVRHFEDFPLMSRTNQWTDTTVAGFSDPKSYVVQTATKVVDRCIAMVTDPGDLVLDPTAGSGTTAYVSERLGRRWIAIDTSRVALALTRARIVGSRFPWFELRDSETGANKEAEIECRDRSSTRFSNSVRAGFVLERVPHVTLKSIANNAEIDVIYEQFQAKLEPVREKLNSVLNESWEEWEVPSEAGQRWDDEAVKLHASLLEHRRRLESTLEVLESVELVEHADSVRKIIQQEAAADLSKLNESIGGDFTLDTLPDEPRDPWPDEAKKLHAKWWKLRIERQKEIDASIAAKADFEYLYDKPYEDKTKVRVAGPFTVESLSPHRTLSVGEDDELIDPLEQATARDQSDTGQVADFATMVLDNLKKSGVQQAHKEDKIDFTSLVPWPGEYIAAEGRFNDADGKEQRAGIFIGPEFGTISQPDLKAAARECGDAGFDVLIACGFNYEAHATEFNKLGRIQVLKARMNADMHMSADLKNTGKGNLFVIFGEPDITVRESKAKAAKLGDIEVQINGVDVFQPSTGEVRSDGADGIACWFIDTDYNEESFFVRHAYFLGANDPYKSLKTTLKAEIDKEAWDSLNSDVSRPFPQPKSGRIAVKVINHLGDEVMKVFRVKEELE</sequence>
<dbReference type="GO" id="GO:0032259">
    <property type="term" value="P:methylation"/>
    <property type="evidence" value="ECO:0007669"/>
    <property type="project" value="UniProtKB-KW"/>
</dbReference>
<comment type="catalytic activity">
    <reaction evidence="5">
        <text>a 2'-deoxyadenosine in DNA + S-adenosyl-L-methionine = an N(6)-methyl-2'-deoxyadenosine in DNA + S-adenosyl-L-homocysteine + H(+)</text>
        <dbReference type="Rhea" id="RHEA:15197"/>
        <dbReference type="Rhea" id="RHEA-COMP:12418"/>
        <dbReference type="Rhea" id="RHEA-COMP:12419"/>
        <dbReference type="ChEBI" id="CHEBI:15378"/>
        <dbReference type="ChEBI" id="CHEBI:57856"/>
        <dbReference type="ChEBI" id="CHEBI:59789"/>
        <dbReference type="ChEBI" id="CHEBI:90615"/>
        <dbReference type="ChEBI" id="CHEBI:90616"/>
        <dbReference type="EC" id="2.1.1.72"/>
    </reaction>
</comment>
<dbReference type="GO" id="GO:0008170">
    <property type="term" value="F:N-methyltransferase activity"/>
    <property type="evidence" value="ECO:0007669"/>
    <property type="project" value="InterPro"/>
</dbReference>
<organism evidence="8 9">
    <name type="scientific">Crateriforma conspicua</name>
    <dbReference type="NCBI Taxonomy" id="2527996"/>
    <lineage>
        <taxon>Bacteria</taxon>
        <taxon>Pseudomonadati</taxon>
        <taxon>Planctomycetota</taxon>
        <taxon>Planctomycetia</taxon>
        <taxon>Planctomycetales</taxon>
        <taxon>Planctomycetaceae</taxon>
        <taxon>Crateriforma</taxon>
    </lineage>
</organism>
<reference evidence="8 9" key="1">
    <citation type="submission" date="2019-02" db="EMBL/GenBank/DDBJ databases">
        <title>Deep-cultivation of Planctomycetes and their phenomic and genomic characterization uncovers novel biology.</title>
        <authorList>
            <person name="Wiegand S."/>
            <person name="Jogler M."/>
            <person name="Boedeker C."/>
            <person name="Pinto D."/>
            <person name="Vollmers J."/>
            <person name="Rivas-Marin E."/>
            <person name="Kohn T."/>
            <person name="Peeters S.H."/>
            <person name="Heuer A."/>
            <person name="Rast P."/>
            <person name="Oberbeckmann S."/>
            <person name="Bunk B."/>
            <person name="Jeske O."/>
            <person name="Meyerdierks A."/>
            <person name="Storesund J.E."/>
            <person name="Kallscheuer N."/>
            <person name="Luecker S."/>
            <person name="Lage O.M."/>
            <person name="Pohl T."/>
            <person name="Merkel B.J."/>
            <person name="Hornburger P."/>
            <person name="Mueller R.-W."/>
            <person name="Bruemmer F."/>
            <person name="Labrenz M."/>
            <person name="Spormann A.M."/>
            <person name="Op Den Camp H."/>
            <person name="Overmann J."/>
            <person name="Amann R."/>
            <person name="Jetten M.S.M."/>
            <person name="Mascher T."/>
            <person name="Medema M.H."/>
            <person name="Devos D.P."/>
            <person name="Kaster A.-K."/>
            <person name="Ovreas L."/>
            <person name="Rohde M."/>
            <person name="Galperin M.Y."/>
            <person name="Jogler C."/>
        </authorList>
    </citation>
    <scope>NUCLEOTIDE SEQUENCE [LARGE SCALE GENOMIC DNA]</scope>
    <source>
        <strain evidence="8 9">V7</strain>
    </source>
</reference>
<evidence type="ECO:0000256" key="6">
    <source>
        <dbReference type="SAM" id="MobiDB-lite"/>
    </source>
</evidence>
<comment type="caution">
    <text evidence="8">The sequence shown here is derived from an EMBL/GenBank/DDBJ whole genome shotgun (WGS) entry which is preliminary data.</text>
</comment>
<evidence type="ECO:0000256" key="4">
    <source>
        <dbReference type="ARBA" id="ARBA00022691"/>
    </source>
</evidence>
<keyword evidence="2 8" id="KW-0489">Methyltransferase</keyword>
<protein>
    <recommendedName>
        <fullName evidence="1">site-specific DNA-methyltransferase (adenine-specific)</fullName>
        <ecNumber evidence="1">2.1.1.72</ecNumber>
    </recommendedName>
</protein>
<proteinExistence type="predicted"/>
<evidence type="ECO:0000256" key="5">
    <source>
        <dbReference type="ARBA" id="ARBA00047942"/>
    </source>
</evidence>
<feature type="compositionally biased region" description="Basic residues" evidence="6">
    <location>
        <begin position="1"/>
        <end position="12"/>
    </location>
</feature>
<dbReference type="AlphaFoldDB" id="A0A5C6FWV5"/>
<accession>A0A5C6FWV5</accession>
<keyword evidence="4" id="KW-0949">S-adenosyl-L-methionine</keyword>
<evidence type="ECO:0000313" key="8">
    <source>
        <dbReference type="EMBL" id="TWU65503.1"/>
    </source>
</evidence>
<dbReference type="GO" id="GO:0009007">
    <property type="term" value="F:site-specific DNA-methyltransferase (adenine-specific) activity"/>
    <property type="evidence" value="ECO:0007669"/>
    <property type="project" value="UniProtKB-EC"/>
</dbReference>
<keyword evidence="3 8" id="KW-0808">Transferase</keyword>
<dbReference type="SUPFAM" id="SSF53335">
    <property type="entry name" value="S-adenosyl-L-methionine-dependent methyltransferases"/>
    <property type="match status" value="1"/>
</dbReference>
<dbReference type="EMBL" id="SJPZ01000001">
    <property type="protein sequence ID" value="TWU65503.1"/>
    <property type="molecule type" value="Genomic_DNA"/>
</dbReference>
<evidence type="ECO:0000313" key="9">
    <source>
        <dbReference type="Proteomes" id="UP000316476"/>
    </source>
</evidence>
<dbReference type="PRINTS" id="PR00506">
    <property type="entry name" value="D21N6MTFRASE"/>
</dbReference>
<name>A0A5C6FWV5_9PLAN</name>
<feature type="region of interest" description="Disordered" evidence="6">
    <location>
        <begin position="1"/>
        <end position="31"/>
    </location>
</feature>
<evidence type="ECO:0000256" key="1">
    <source>
        <dbReference type="ARBA" id="ARBA00011900"/>
    </source>
</evidence>
<gene>
    <name evidence="8" type="primary">dpnA_1</name>
    <name evidence="8" type="ORF">V7x_10500</name>
</gene>
<evidence type="ECO:0000259" key="7">
    <source>
        <dbReference type="Pfam" id="PF01555"/>
    </source>
</evidence>